<organism evidence="1 2">
    <name type="scientific">Cochliobolus heterostrophus (strain C5 / ATCC 48332 / race O)</name>
    <name type="common">Southern corn leaf blight fungus</name>
    <name type="synonym">Bipolaris maydis</name>
    <dbReference type="NCBI Taxonomy" id="701091"/>
    <lineage>
        <taxon>Eukaryota</taxon>
        <taxon>Fungi</taxon>
        <taxon>Dikarya</taxon>
        <taxon>Ascomycota</taxon>
        <taxon>Pezizomycotina</taxon>
        <taxon>Dothideomycetes</taxon>
        <taxon>Pleosporomycetidae</taxon>
        <taxon>Pleosporales</taxon>
        <taxon>Pleosporineae</taxon>
        <taxon>Pleosporaceae</taxon>
        <taxon>Bipolaris</taxon>
    </lineage>
</organism>
<evidence type="ECO:0000313" key="1">
    <source>
        <dbReference type="EMBL" id="EMD91097.1"/>
    </source>
</evidence>
<dbReference type="AlphaFoldDB" id="M2UT84"/>
<sequence length="72" mass="8337">MTVDTEFRRAKYCHRSPPSSRQCIARTSIACSNCSIPSCSPEPGFVVWRPNDYAYRRYPRKMTLVKWLSSCS</sequence>
<evidence type="ECO:0000313" key="2">
    <source>
        <dbReference type="Proteomes" id="UP000016936"/>
    </source>
</evidence>
<name>M2UT84_COCH5</name>
<proteinExistence type="predicted"/>
<keyword evidence="2" id="KW-1185">Reference proteome</keyword>
<dbReference type="HOGENOM" id="CLU_2722033_0_0_1"/>
<accession>M2UT84</accession>
<dbReference type="Proteomes" id="UP000016936">
    <property type="component" value="Unassembled WGS sequence"/>
</dbReference>
<dbReference type="EMBL" id="KB445577">
    <property type="protein sequence ID" value="EMD91097.1"/>
    <property type="molecule type" value="Genomic_DNA"/>
</dbReference>
<gene>
    <name evidence="1" type="ORF">COCHEDRAFT_1021820</name>
</gene>
<reference evidence="2" key="2">
    <citation type="journal article" date="2013" name="PLoS Genet.">
        <title>Comparative genome structure, secondary metabolite, and effector coding capacity across Cochliobolus pathogens.</title>
        <authorList>
            <person name="Condon B.J."/>
            <person name="Leng Y."/>
            <person name="Wu D."/>
            <person name="Bushley K.E."/>
            <person name="Ohm R.A."/>
            <person name="Otillar R."/>
            <person name="Martin J."/>
            <person name="Schackwitz W."/>
            <person name="Grimwood J."/>
            <person name="MohdZainudin N."/>
            <person name="Xue C."/>
            <person name="Wang R."/>
            <person name="Manning V.A."/>
            <person name="Dhillon B."/>
            <person name="Tu Z.J."/>
            <person name="Steffenson B.J."/>
            <person name="Salamov A."/>
            <person name="Sun H."/>
            <person name="Lowry S."/>
            <person name="LaButti K."/>
            <person name="Han J."/>
            <person name="Copeland A."/>
            <person name="Lindquist E."/>
            <person name="Barry K."/>
            <person name="Schmutz J."/>
            <person name="Baker S.E."/>
            <person name="Ciuffetti L.M."/>
            <person name="Grigoriev I.V."/>
            <person name="Zhong S."/>
            <person name="Turgeon B.G."/>
        </authorList>
    </citation>
    <scope>NUCLEOTIDE SEQUENCE [LARGE SCALE GENOMIC DNA]</scope>
    <source>
        <strain evidence="2">C5 / ATCC 48332 / race O</strain>
    </source>
</reference>
<protein>
    <submittedName>
        <fullName evidence="1">Uncharacterized protein</fullName>
    </submittedName>
</protein>
<reference evidence="1 2" key="1">
    <citation type="journal article" date="2012" name="PLoS Pathog.">
        <title>Diverse lifestyles and strategies of plant pathogenesis encoded in the genomes of eighteen Dothideomycetes fungi.</title>
        <authorList>
            <person name="Ohm R.A."/>
            <person name="Feau N."/>
            <person name="Henrissat B."/>
            <person name="Schoch C.L."/>
            <person name="Horwitz B.A."/>
            <person name="Barry K.W."/>
            <person name="Condon B.J."/>
            <person name="Copeland A.C."/>
            <person name="Dhillon B."/>
            <person name="Glaser F."/>
            <person name="Hesse C.N."/>
            <person name="Kosti I."/>
            <person name="LaButti K."/>
            <person name="Lindquist E.A."/>
            <person name="Lucas S."/>
            <person name="Salamov A.A."/>
            <person name="Bradshaw R.E."/>
            <person name="Ciuffetti L."/>
            <person name="Hamelin R.C."/>
            <person name="Kema G.H.J."/>
            <person name="Lawrence C."/>
            <person name="Scott J.A."/>
            <person name="Spatafora J.W."/>
            <person name="Turgeon B.G."/>
            <person name="de Wit P.J.G.M."/>
            <person name="Zhong S."/>
            <person name="Goodwin S.B."/>
            <person name="Grigoriev I.V."/>
        </authorList>
    </citation>
    <scope>NUCLEOTIDE SEQUENCE [LARGE SCALE GENOMIC DNA]</scope>
    <source>
        <strain evidence="2">C5 / ATCC 48332 / race O</strain>
    </source>
</reference>